<gene>
    <name evidence="3" type="ORF">ODALV1_LOCUS17690</name>
</gene>
<reference evidence="3 4" key="1">
    <citation type="submission" date="2024-08" db="EMBL/GenBank/DDBJ databases">
        <authorList>
            <person name="Cucini C."/>
            <person name="Frati F."/>
        </authorList>
    </citation>
    <scope>NUCLEOTIDE SEQUENCE [LARGE SCALE GENOMIC DNA]</scope>
</reference>
<evidence type="ECO:0000313" key="3">
    <source>
        <dbReference type="EMBL" id="CAL8117429.1"/>
    </source>
</evidence>
<comment type="caution">
    <text evidence="3">The sequence shown here is derived from an EMBL/GenBank/DDBJ whole genome shotgun (WGS) entry which is preliminary data.</text>
</comment>
<protein>
    <recommendedName>
        <fullName evidence="5">Secreted protein</fullName>
    </recommendedName>
</protein>
<keyword evidence="4" id="KW-1185">Reference proteome</keyword>
<dbReference type="EMBL" id="CAXLJM020000054">
    <property type="protein sequence ID" value="CAL8117429.1"/>
    <property type="molecule type" value="Genomic_DNA"/>
</dbReference>
<organism evidence="3 4">
    <name type="scientific">Orchesella dallaii</name>
    <dbReference type="NCBI Taxonomy" id="48710"/>
    <lineage>
        <taxon>Eukaryota</taxon>
        <taxon>Metazoa</taxon>
        <taxon>Ecdysozoa</taxon>
        <taxon>Arthropoda</taxon>
        <taxon>Hexapoda</taxon>
        <taxon>Collembola</taxon>
        <taxon>Entomobryomorpha</taxon>
        <taxon>Entomobryoidea</taxon>
        <taxon>Orchesellidae</taxon>
        <taxon>Orchesellinae</taxon>
        <taxon>Orchesella</taxon>
    </lineage>
</organism>
<evidence type="ECO:0000256" key="2">
    <source>
        <dbReference type="SAM" id="SignalP"/>
    </source>
</evidence>
<keyword evidence="2" id="KW-0732">Signal</keyword>
<accession>A0ABP1R1Q2</accession>
<evidence type="ECO:0008006" key="5">
    <source>
        <dbReference type="Google" id="ProtNLM"/>
    </source>
</evidence>
<feature type="signal peptide" evidence="2">
    <location>
        <begin position="1"/>
        <end position="21"/>
    </location>
</feature>
<dbReference type="Proteomes" id="UP001642540">
    <property type="component" value="Unassembled WGS sequence"/>
</dbReference>
<feature type="chain" id="PRO_5047240527" description="Secreted protein" evidence="2">
    <location>
        <begin position="22"/>
        <end position="129"/>
    </location>
</feature>
<proteinExistence type="predicted"/>
<evidence type="ECO:0000313" key="4">
    <source>
        <dbReference type="Proteomes" id="UP001642540"/>
    </source>
</evidence>
<sequence>MLRFLVVVLALVVVGARDTESFPVGNVAKVEEPRSHQGPHPPKGPKLILNRSVDSSDDASIPDFGYAGEGDEQVRHKRDTGARDGNSASWNSIGYFLIQLLSPLPAPEKWVKEVRTAWGDDAADFFYDL</sequence>
<evidence type="ECO:0000256" key="1">
    <source>
        <dbReference type="SAM" id="MobiDB-lite"/>
    </source>
</evidence>
<feature type="region of interest" description="Disordered" evidence="1">
    <location>
        <begin position="26"/>
        <end position="87"/>
    </location>
</feature>
<name>A0ABP1R1Q2_9HEXA</name>